<accession>A0ABS8VAA8</accession>
<gene>
    <name evidence="1" type="ORF">HAX54_032121</name>
</gene>
<evidence type="ECO:0000313" key="2">
    <source>
        <dbReference type="Proteomes" id="UP000823775"/>
    </source>
</evidence>
<name>A0ABS8VAA8_DATST</name>
<protein>
    <submittedName>
        <fullName evidence="1">Uncharacterized protein</fullName>
    </submittedName>
</protein>
<comment type="caution">
    <text evidence="1">The sequence shown here is derived from an EMBL/GenBank/DDBJ whole genome shotgun (WGS) entry which is preliminary data.</text>
</comment>
<reference evidence="1 2" key="1">
    <citation type="journal article" date="2021" name="BMC Genomics">
        <title>Datura genome reveals duplications of psychoactive alkaloid biosynthetic genes and high mutation rate following tissue culture.</title>
        <authorList>
            <person name="Rajewski A."/>
            <person name="Carter-House D."/>
            <person name="Stajich J."/>
            <person name="Litt A."/>
        </authorList>
    </citation>
    <scope>NUCLEOTIDE SEQUENCE [LARGE SCALE GENOMIC DNA]</scope>
    <source>
        <strain evidence="1">AR-01</strain>
    </source>
</reference>
<dbReference type="Proteomes" id="UP000823775">
    <property type="component" value="Unassembled WGS sequence"/>
</dbReference>
<dbReference type="EMBL" id="JACEIK010004086">
    <property type="protein sequence ID" value="MCD9644135.1"/>
    <property type="molecule type" value="Genomic_DNA"/>
</dbReference>
<evidence type="ECO:0000313" key="1">
    <source>
        <dbReference type="EMBL" id="MCD9644135.1"/>
    </source>
</evidence>
<sequence>MYGFKVDYIDDIILYTQMIIREWKSRRACGIIDMAQNRFEVGYDEIYKAWLKEDLQMTLTPGPNTYDQVEDMVSKTQPSKDLASLYRKVSLPSGWKEVQHRYLRKLRSSYSRKSIIWKNRAMTRRRIERVDQNKEALLVKAEEVGQQIDWVIGKIARIVLEIVVSLRALHEVSKSFPAEERNF</sequence>
<proteinExistence type="predicted"/>
<organism evidence="1 2">
    <name type="scientific">Datura stramonium</name>
    <name type="common">Jimsonweed</name>
    <name type="synonym">Common thornapple</name>
    <dbReference type="NCBI Taxonomy" id="4076"/>
    <lineage>
        <taxon>Eukaryota</taxon>
        <taxon>Viridiplantae</taxon>
        <taxon>Streptophyta</taxon>
        <taxon>Embryophyta</taxon>
        <taxon>Tracheophyta</taxon>
        <taxon>Spermatophyta</taxon>
        <taxon>Magnoliopsida</taxon>
        <taxon>eudicotyledons</taxon>
        <taxon>Gunneridae</taxon>
        <taxon>Pentapetalae</taxon>
        <taxon>asterids</taxon>
        <taxon>lamiids</taxon>
        <taxon>Solanales</taxon>
        <taxon>Solanaceae</taxon>
        <taxon>Solanoideae</taxon>
        <taxon>Datureae</taxon>
        <taxon>Datura</taxon>
    </lineage>
</organism>
<keyword evidence="2" id="KW-1185">Reference proteome</keyword>